<feature type="disulfide bond" evidence="15">
    <location>
        <begin position="5"/>
        <end position="15"/>
    </location>
</feature>
<gene>
    <name evidence="21" type="primary">scrtk</name>
</gene>
<evidence type="ECO:0000256" key="3">
    <source>
        <dbReference type="ARBA" id="ARBA00022692"/>
    </source>
</evidence>
<dbReference type="FunFam" id="1.10.510.10:FF:000743">
    <property type="entry name" value="Predicted protein"/>
    <property type="match status" value="1"/>
</dbReference>
<dbReference type="PRINTS" id="PR00258">
    <property type="entry name" value="SPERACTRCPTR"/>
</dbReference>
<feature type="transmembrane region" description="Helical" evidence="18">
    <location>
        <begin position="176"/>
        <end position="202"/>
    </location>
</feature>
<comment type="subcellular location">
    <subcellularLocation>
        <location evidence="1">Membrane</location>
        <topology evidence="1">Single-pass membrane protein</topology>
    </subcellularLocation>
</comment>
<keyword evidence="7 21" id="KW-0418">Kinase</keyword>
<dbReference type="FunFam" id="3.10.250.10:FF:000016">
    <property type="entry name" value="Scavenger receptor cysteine-rich protein type 12"/>
    <property type="match status" value="1"/>
</dbReference>
<evidence type="ECO:0000256" key="7">
    <source>
        <dbReference type="ARBA" id="ARBA00022777"/>
    </source>
</evidence>
<dbReference type="SMART" id="SM00202">
    <property type="entry name" value="SR"/>
    <property type="match status" value="1"/>
</dbReference>
<proteinExistence type="evidence at transcript level"/>
<dbReference type="PROSITE" id="PS00109">
    <property type="entry name" value="PROTEIN_KINASE_TYR"/>
    <property type="match status" value="1"/>
</dbReference>
<dbReference type="EC" id="2.7.10.1" evidence="17"/>
<evidence type="ECO:0000256" key="13">
    <source>
        <dbReference type="ARBA" id="ARBA00023180"/>
    </source>
</evidence>
<comment type="caution">
    <text evidence="15">Lacks conserved residue(s) required for the propagation of feature annotation.</text>
</comment>
<evidence type="ECO:0000256" key="8">
    <source>
        <dbReference type="ARBA" id="ARBA00022840"/>
    </source>
</evidence>
<evidence type="ECO:0000256" key="12">
    <source>
        <dbReference type="ARBA" id="ARBA00023157"/>
    </source>
</evidence>
<keyword evidence="17 21" id="KW-0675">Receptor</keyword>
<dbReference type="GO" id="GO:0005524">
    <property type="term" value="F:ATP binding"/>
    <property type="evidence" value="ECO:0007669"/>
    <property type="project" value="UniProtKB-UniRule"/>
</dbReference>
<dbReference type="InterPro" id="IPR008266">
    <property type="entry name" value="Tyr_kinase_AS"/>
</dbReference>
<keyword evidence="8 16" id="KW-0067">ATP-binding</keyword>
<comment type="catalytic activity">
    <reaction evidence="14 17">
        <text>L-tyrosyl-[protein] + ATP = O-phospho-L-tyrosyl-[protein] + ADP + H(+)</text>
        <dbReference type="Rhea" id="RHEA:10596"/>
        <dbReference type="Rhea" id="RHEA-COMP:10136"/>
        <dbReference type="Rhea" id="RHEA-COMP:20101"/>
        <dbReference type="ChEBI" id="CHEBI:15378"/>
        <dbReference type="ChEBI" id="CHEBI:30616"/>
        <dbReference type="ChEBI" id="CHEBI:46858"/>
        <dbReference type="ChEBI" id="CHEBI:61978"/>
        <dbReference type="ChEBI" id="CHEBI:456216"/>
        <dbReference type="EC" id="2.7.10.1"/>
    </reaction>
</comment>
<evidence type="ECO:0000256" key="10">
    <source>
        <dbReference type="ARBA" id="ARBA00023136"/>
    </source>
</evidence>
<dbReference type="GO" id="GO:0016477">
    <property type="term" value="P:cell migration"/>
    <property type="evidence" value="ECO:0007669"/>
    <property type="project" value="TreeGrafter"/>
</dbReference>
<keyword evidence="13" id="KW-0325">Glycoprotein</keyword>
<evidence type="ECO:0000256" key="17">
    <source>
        <dbReference type="RuleBase" id="RU000312"/>
    </source>
</evidence>
<dbReference type="InterPro" id="IPR000719">
    <property type="entry name" value="Prot_kinase_dom"/>
</dbReference>
<dbReference type="InterPro" id="IPR002011">
    <property type="entry name" value="Tyr_kinase_rcpt_2_CS"/>
</dbReference>
<dbReference type="InterPro" id="IPR017441">
    <property type="entry name" value="Protein_kinase_ATP_BS"/>
</dbReference>
<dbReference type="Gene3D" id="3.30.200.20">
    <property type="entry name" value="Phosphorylase Kinase, domain 1"/>
    <property type="match status" value="1"/>
</dbReference>
<dbReference type="SUPFAM" id="SSF56487">
    <property type="entry name" value="SRCR-like"/>
    <property type="match status" value="2"/>
</dbReference>
<dbReference type="AlphaFoldDB" id="O97191"/>
<keyword evidence="6 16" id="KW-0547">Nucleotide-binding</keyword>
<keyword evidence="5" id="KW-0677">Repeat</keyword>
<feature type="disulfide bond" evidence="15">
    <location>
        <begin position="122"/>
        <end position="132"/>
    </location>
</feature>
<dbReference type="InterPro" id="IPR050122">
    <property type="entry name" value="RTK"/>
</dbReference>
<sequence length="570" mass="62874">MNVECLGNESNISECSHSDINHVGVCLHADDAGVICEAPPGSCRDGDIRVEDGTVGTVDSVSGNIEVCYTGLWGTVCATVWDETNGLVACRQLGYAELEVTEKRPLMGDEARLQSLLSGVNCSGSEERLADCDHDGVDMGDTTGCARAFVRCLKQIPTGVTVVDSSTSMGDTTASIIGGSVGATVLLLIVVIVVVIATIIVLKEQAVRKKMNYSLENARQTPSVPDYIEMYTQGQASNYLEPVSSRAQVDMYSKWRGPLKGLLLAEDQLILTESLGEGAFGRVYKGSMKTGDDDDRTVEVAIKTLKDISQQENIDNFVQESILMLGFNHPNVLELLGVCFDTTDRHPLIVLPFMANGDLRSYLMSKRDPSVTTKFTHFPQGLDEERALVMCLEVARGMEYLSNSSFVHRDLAARNCMVSGELTVRVADFGLSRDVYSKDYYRMGTKTMLPVKWMAPESLADNIFTVKSDVWSFGVVCWEVFSLVAPYPGIGNHEMSDYIGGGRRLKIPRLCPREIYELMEQCWNEESNKRPNFSELVSQLERVIDTRLNPHYMNMNNGTTQQNGHAVQPQ</sequence>
<dbReference type="GO" id="GO:0007169">
    <property type="term" value="P:cell surface receptor protein tyrosine kinase signaling pathway"/>
    <property type="evidence" value="ECO:0007669"/>
    <property type="project" value="InterPro"/>
</dbReference>
<evidence type="ECO:0000256" key="5">
    <source>
        <dbReference type="ARBA" id="ARBA00022737"/>
    </source>
</evidence>
<dbReference type="PROSITE" id="PS00239">
    <property type="entry name" value="RECEPTOR_TYR_KIN_II"/>
    <property type="match status" value="1"/>
</dbReference>
<dbReference type="InterPro" id="IPR036772">
    <property type="entry name" value="SRCR-like_dom_sf"/>
</dbReference>
<dbReference type="PROSITE" id="PS50011">
    <property type="entry name" value="PROTEIN_KINASE_DOM"/>
    <property type="match status" value="1"/>
</dbReference>
<comment type="similarity">
    <text evidence="17">Belongs to the protein kinase superfamily. Tyr protein kinase family. Insulin receptor subfamily.</text>
</comment>
<evidence type="ECO:0000313" key="21">
    <source>
        <dbReference type="EMBL" id="CAB38028.1"/>
    </source>
</evidence>
<dbReference type="InterPro" id="IPR011009">
    <property type="entry name" value="Kinase-like_dom_sf"/>
</dbReference>
<keyword evidence="3 17" id="KW-0812">Transmembrane</keyword>
<reference evidence="21" key="1">
    <citation type="submission" date="1998-12" db="EMBL/GenBank/DDBJ databases">
        <title>Receptor Tyrosine Kinases, one Autapomorphic Character for Metazoa: Identification in Marine Sponges.</title>
        <authorList>
            <person name="Mueller W.E.G."/>
            <person name="Mueller I.M."/>
            <person name="Skorokhod A."/>
        </authorList>
    </citation>
    <scope>NUCLEOTIDE SEQUENCE</scope>
</reference>
<dbReference type="GO" id="GO:0004714">
    <property type="term" value="F:transmembrane receptor protein tyrosine kinase activity"/>
    <property type="evidence" value="ECO:0007669"/>
    <property type="project" value="UniProtKB-EC"/>
</dbReference>
<evidence type="ECO:0000256" key="14">
    <source>
        <dbReference type="ARBA" id="ARBA00051243"/>
    </source>
</evidence>
<dbReference type="CDD" id="cd00192">
    <property type="entry name" value="PTKc"/>
    <property type="match status" value="1"/>
</dbReference>
<keyword evidence="11" id="KW-0829">Tyrosine-protein kinase</keyword>
<dbReference type="PROSITE" id="PS00107">
    <property type="entry name" value="PROTEIN_KINASE_ATP"/>
    <property type="match status" value="1"/>
</dbReference>
<evidence type="ECO:0000256" key="11">
    <source>
        <dbReference type="ARBA" id="ARBA00023137"/>
    </source>
</evidence>
<dbReference type="EMBL" id="Y18562">
    <property type="protein sequence ID" value="CAB38028.1"/>
    <property type="molecule type" value="mRNA"/>
</dbReference>
<dbReference type="SUPFAM" id="SSF56112">
    <property type="entry name" value="Protein kinase-like (PK-like)"/>
    <property type="match status" value="1"/>
</dbReference>
<feature type="domain" description="Protein kinase" evidence="19">
    <location>
        <begin position="269"/>
        <end position="544"/>
    </location>
</feature>
<feature type="domain" description="SRCR" evidence="20">
    <location>
        <begin position="1"/>
        <end position="37"/>
    </location>
</feature>
<keyword evidence="17" id="KW-0597">Phosphoprotein</keyword>
<organism evidence="21">
    <name type="scientific">Geodia cydonium</name>
    <name type="common">Sponge</name>
    <dbReference type="NCBI Taxonomy" id="6047"/>
    <lineage>
        <taxon>Eukaryota</taxon>
        <taxon>Metazoa</taxon>
        <taxon>Porifera</taxon>
        <taxon>Demospongiae</taxon>
        <taxon>Heteroscleromorpha</taxon>
        <taxon>Tetractinellida</taxon>
        <taxon>Astrophorina</taxon>
        <taxon>Geodiidae</taxon>
        <taxon>Geodia</taxon>
    </lineage>
</organism>
<accession>O97191</accession>
<dbReference type="InterPro" id="IPR020635">
    <property type="entry name" value="Tyr_kinase_cat_dom"/>
</dbReference>
<dbReference type="PRINTS" id="PR00109">
    <property type="entry name" value="TYRKINASE"/>
</dbReference>
<evidence type="ECO:0000256" key="6">
    <source>
        <dbReference type="ARBA" id="ARBA00022741"/>
    </source>
</evidence>
<dbReference type="PROSITE" id="PS50287">
    <property type="entry name" value="SRCR_2"/>
    <property type="match status" value="2"/>
</dbReference>
<evidence type="ECO:0000256" key="9">
    <source>
        <dbReference type="ARBA" id="ARBA00022989"/>
    </source>
</evidence>
<keyword evidence="9 18" id="KW-1133">Transmembrane helix</keyword>
<dbReference type="InterPro" id="IPR001245">
    <property type="entry name" value="Ser-Thr/Tyr_kinase_cat_dom"/>
</dbReference>
<dbReference type="Pfam" id="PF07714">
    <property type="entry name" value="PK_Tyr_Ser-Thr"/>
    <property type="match status" value="1"/>
</dbReference>
<dbReference type="GO" id="GO:0006909">
    <property type="term" value="P:phagocytosis"/>
    <property type="evidence" value="ECO:0007669"/>
    <property type="project" value="TreeGrafter"/>
</dbReference>
<dbReference type="PANTHER" id="PTHR24416:SF628">
    <property type="entry name" value="TYROSINE-PROTEIN KINASE MER-LIKE"/>
    <property type="match status" value="1"/>
</dbReference>
<dbReference type="GO" id="GO:0005886">
    <property type="term" value="C:plasma membrane"/>
    <property type="evidence" value="ECO:0007669"/>
    <property type="project" value="TreeGrafter"/>
</dbReference>
<dbReference type="GO" id="GO:0043235">
    <property type="term" value="C:receptor complex"/>
    <property type="evidence" value="ECO:0007669"/>
    <property type="project" value="TreeGrafter"/>
</dbReference>
<keyword evidence="2" id="KW-0808">Transferase</keyword>
<evidence type="ECO:0000256" key="15">
    <source>
        <dbReference type="PROSITE-ProRule" id="PRU00196"/>
    </source>
</evidence>
<keyword evidence="12 15" id="KW-1015">Disulfide bond</keyword>
<evidence type="ECO:0000256" key="2">
    <source>
        <dbReference type="ARBA" id="ARBA00022679"/>
    </source>
</evidence>
<dbReference type="Gene3D" id="1.10.510.10">
    <property type="entry name" value="Transferase(Phosphotransferase) domain 1"/>
    <property type="match status" value="1"/>
</dbReference>
<dbReference type="InterPro" id="IPR001190">
    <property type="entry name" value="SRCR"/>
</dbReference>
<keyword evidence="10 18" id="KW-0472">Membrane</keyword>
<evidence type="ECO:0000256" key="18">
    <source>
        <dbReference type="SAM" id="Phobius"/>
    </source>
</evidence>
<keyword evidence="4" id="KW-0732">Signal</keyword>
<dbReference type="SMART" id="SM00219">
    <property type="entry name" value="TyrKc"/>
    <property type="match status" value="1"/>
</dbReference>
<feature type="binding site" evidence="16">
    <location>
        <position position="303"/>
    </location>
    <ligand>
        <name>ATP</name>
        <dbReference type="ChEBI" id="CHEBI:30616"/>
    </ligand>
</feature>
<feature type="domain" description="SRCR" evidence="20">
    <location>
        <begin position="48"/>
        <end position="153"/>
    </location>
</feature>
<evidence type="ECO:0000256" key="16">
    <source>
        <dbReference type="PROSITE-ProRule" id="PRU10141"/>
    </source>
</evidence>
<dbReference type="PANTHER" id="PTHR24416">
    <property type="entry name" value="TYROSINE-PROTEIN KINASE RECEPTOR"/>
    <property type="match status" value="1"/>
</dbReference>
<evidence type="ECO:0000259" key="19">
    <source>
        <dbReference type="PROSITE" id="PS50011"/>
    </source>
</evidence>
<dbReference type="Pfam" id="PF00530">
    <property type="entry name" value="SRCR"/>
    <property type="match status" value="1"/>
</dbReference>
<dbReference type="Gene3D" id="3.10.250.10">
    <property type="entry name" value="SRCR-like domain"/>
    <property type="match status" value="2"/>
</dbReference>
<protein>
    <recommendedName>
        <fullName evidence="17">Tyrosine-protein kinase receptor</fullName>
        <ecNumber evidence="17">2.7.10.1</ecNumber>
    </recommendedName>
</protein>
<evidence type="ECO:0000256" key="4">
    <source>
        <dbReference type="ARBA" id="ARBA00022729"/>
    </source>
</evidence>
<evidence type="ECO:0000259" key="20">
    <source>
        <dbReference type="PROSITE" id="PS50287"/>
    </source>
</evidence>
<name>O97191_GEOCY</name>
<evidence type="ECO:0000256" key="1">
    <source>
        <dbReference type="ARBA" id="ARBA00004167"/>
    </source>
</evidence>